<keyword evidence="3" id="KW-1185">Reference proteome</keyword>
<dbReference type="Pfam" id="PF00551">
    <property type="entry name" value="Formyl_trans_N"/>
    <property type="match status" value="1"/>
</dbReference>
<dbReference type="CDD" id="cd08369">
    <property type="entry name" value="FMT_core"/>
    <property type="match status" value="1"/>
</dbReference>
<feature type="domain" description="Formyl transferase N-terminal" evidence="1">
    <location>
        <begin position="15"/>
        <end position="150"/>
    </location>
</feature>
<dbReference type="Proteomes" id="UP001161391">
    <property type="component" value="Unassembled WGS sequence"/>
</dbReference>
<dbReference type="Gene3D" id="3.40.50.12230">
    <property type="match status" value="1"/>
</dbReference>
<reference evidence="2" key="1">
    <citation type="journal article" date="2014" name="Int. J. Syst. Evol. Microbiol.">
        <title>Complete genome of a new Firmicutes species belonging to the dominant human colonic microbiota ('Ruminococcus bicirculans') reveals two chromosomes and a selective capacity to utilize plant glucans.</title>
        <authorList>
            <consortium name="NISC Comparative Sequencing Program"/>
            <person name="Wegmann U."/>
            <person name="Louis P."/>
            <person name="Goesmann A."/>
            <person name="Henrissat B."/>
            <person name="Duncan S.H."/>
            <person name="Flint H.J."/>
        </authorList>
    </citation>
    <scope>NUCLEOTIDE SEQUENCE</scope>
    <source>
        <strain evidence="2">NBRC 108219</strain>
    </source>
</reference>
<sequence>MAIEIGEYLHAQEGVELLIVLNPDDDGRDRGQALSLSKRAADWGVRTIQPKGLRKPAQIALLADFDPDLILSCSYARIIPQTVIDLGREGCLNIHFADLPKNRGCLPVVWTLALGAPDLVATLHEITPGIDDGPILMQARSPVSPGTTAEIATGICAKLGAGLFKTYFDAWMRGDAPSAVAQDESVVTYHTMVHPYDRYPPVWLNPTRVANTINALTFPPHPAARLNQSDANDELVLRGPAKPVDGYDGGPIGMISKTDDGWIVVCQGGAVLFSALETDDGQPVVTDGPFFTDVTPVPEYAP</sequence>
<gene>
    <name evidence="2" type="primary">fmt_2</name>
    <name evidence="2" type="ORF">GCM10007853_25990</name>
</gene>
<comment type="caution">
    <text evidence="2">The sequence shown here is derived from an EMBL/GenBank/DDBJ whole genome shotgun (WGS) entry which is preliminary data.</text>
</comment>
<evidence type="ECO:0000313" key="3">
    <source>
        <dbReference type="Proteomes" id="UP001161391"/>
    </source>
</evidence>
<dbReference type="PANTHER" id="PTHR11138">
    <property type="entry name" value="METHIONYL-TRNA FORMYLTRANSFERASE"/>
    <property type="match status" value="1"/>
</dbReference>
<accession>A0ABQ5VDE3</accession>
<protein>
    <submittedName>
        <fullName evidence="2">Methionyl-tRNA formyltransferase</fullName>
    </submittedName>
</protein>
<evidence type="ECO:0000313" key="2">
    <source>
        <dbReference type="EMBL" id="GLQ24725.1"/>
    </source>
</evidence>
<evidence type="ECO:0000259" key="1">
    <source>
        <dbReference type="Pfam" id="PF00551"/>
    </source>
</evidence>
<dbReference type="SUPFAM" id="SSF53328">
    <property type="entry name" value="Formyltransferase"/>
    <property type="match status" value="1"/>
</dbReference>
<organism evidence="2 3">
    <name type="scientific">Algimonas ampicilliniresistens</name>
    <dbReference type="NCBI Taxonomy" id="1298735"/>
    <lineage>
        <taxon>Bacteria</taxon>
        <taxon>Pseudomonadati</taxon>
        <taxon>Pseudomonadota</taxon>
        <taxon>Alphaproteobacteria</taxon>
        <taxon>Maricaulales</taxon>
        <taxon>Robiginitomaculaceae</taxon>
        <taxon>Algimonas</taxon>
    </lineage>
</organism>
<dbReference type="EMBL" id="BSNK01000002">
    <property type="protein sequence ID" value="GLQ24725.1"/>
    <property type="molecule type" value="Genomic_DNA"/>
</dbReference>
<proteinExistence type="predicted"/>
<dbReference type="InterPro" id="IPR036477">
    <property type="entry name" value="Formyl_transf_N_sf"/>
</dbReference>
<dbReference type="PANTHER" id="PTHR11138:SF5">
    <property type="entry name" value="METHIONYL-TRNA FORMYLTRANSFERASE, MITOCHONDRIAL"/>
    <property type="match status" value="1"/>
</dbReference>
<name>A0ABQ5VDE3_9PROT</name>
<dbReference type="InterPro" id="IPR002376">
    <property type="entry name" value="Formyl_transf_N"/>
</dbReference>
<reference evidence="2" key="2">
    <citation type="submission" date="2023-01" db="EMBL/GenBank/DDBJ databases">
        <title>Draft genome sequence of Algimonas ampicilliniresistens strain NBRC 108219.</title>
        <authorList>
            <person name="Sun Q."/>
            <person name="Mori K."/>
        </authorList>
    </citation>
    <scope>NUCLEOTIDE SEQUENCE</scope>
    <source>
        <strain evidence="2">NBRC 108219</strain>
    </source>
</reference>